<keyword evidence="7 14" id="KW-0812">Transmembrane</keyword>
<evidence type="ECO:0000256" key="12">
    <source>
        <dbReference type="ARBA" id="ARBA00049506"/>
    </source>
</evidence>
<dbReference type="InterPro" id="IPR007873">
    <property type="entry name" value="Glycosyltransferase_ALG3"/>
</dbReference>
<dbReference type="Pfam" id="PF05208">
    <property type="entry name" value="ALG3"/>
    <property type="match status" value="1"/>
</dbReference>
<dbReference type="GeneID" id="6347442"/>
<dbReference type="EMBL" id="NQIK02000001">
    <property type="protein sequence ID" value="KAF7579421.1"/>
    <property type="molecule type" value="Genomic_DNA"/>
</dbReference>
<accession>A0A834SD54</accession>
<comment type="subcellular location">
    <subcellularLocation>
        <location evidence="1 14">Endoplasmic reticulum membrane</location>
        <topology evidence="1 14">Multi-pass membrane protein</topology>
    </subcellularLocation>
</comment>
<dbReference type="GO" id="GO:0052925">
    <property type="term" value="F:dol-P-Man:Man(5)GlcNAc(2)-PP-Dol alpha-1,3-mannosyltransferase activity"/>
    <property type="evidence" value="ECO:0007669"/>
    <property type="project" value="UniProtKB-EC"/>
</dbReference>
<feature type="transmembrane region" description="Helical" evidence="14">
    <location>
        <begin position="98"/>
        <end position="118"/>
    </location>
</feature>
<evidence type="ECO:0000256" key="4">
    <source>
        <dbReference type="ARBA" id="ARBA00015561"/>
    </source>
</evidence>
<evidence type="ECO:0000256" key="8">
    <source>
        <dbReference type="ARBA" id="ARBA00022824"/>
    </source>
</evidence>
<evidence type="ECO:0000256" key="3">
    <source>
        <dbReference type="ARBA" id="ARBA00011964"/>
    </source>
</evidence>
<keyword evidence="6 14" id="KW-0808">Transferase</keyword>
<evidence type="ECO:0000256" key="5">
    <source>
        <dbReference type="ARBA" id="ARBA00022676"/>
    </source>
</evidence>
<dbReference type="PANTHER" id="PTHR12646:SF0">
    <property type="entry name" value="DOL-P-MAN:MAN(5)GLCNAC(2)-PP-DOL ALPHA-1,3-MANNOSYLTRANSFERASE"/>
    <property type="match status" value="1"/>
</dbReference>
<proteinExistence type="inferred from homology"/>
<dbReference type="KEGG" id="ptrr:6347442"/>
<comment type="function">
    <text evidence="11 14">Dol-P-Man:Man(5)GlcNAc(2)-PP-Dol alpha-1,3-mannosyltransferase that operates in the biosynthetic pathway of dolichol-linked oligosaccharides, the glycan precursors employed in protein asparagine (N)-glycosylation. The assembly of dolichol-linked oligosaccharides begins on the cytosolic side of the endoplasmic reticulum membrane and finishes in its lumen. The sequential addition of sugars to dolichol pyrophosphate produces dolichol-linked oligosaccharides containing fourteen sugars, including two GlcNAcs, nine mannoses and three glucoses. Once assembled, the oligosaccharide is transferred from the lipid to nascent proteins by oligosaccharyltransferases. In the lumen of the endoplasmic reticulum, adds the first dolichyl beta-D-mannosyl phosphate derived mannose in an alpha-1,3 linkage to Man(5)GlcNAc(2)-PP-dolichol to produce Man(6)GlcNAc(2)-PP-dolichol.</text>
</comment>
<gene>
    <name evidence="15" type="ORF">PtrM4_036610</name>
</gene>
<dbReference type="Proteomes" id="UP000245464">
    <property type="component" value="Chromosome 1"/>
</dbReference>
<protein>
    <recommendedName>
        <fullName evidence="4 14">Dol-P-Man:Man(5)GlcNAc(2)-PP-Dol alpha-1,3-mannosyltransferase</fullName>
        <ecNumber evidence="3 14">2.4.1.258</ecNumber>
    </recommendedName>
    <alternativeName>
        <fullName evidence="14">Dol-P-Man-dependent alpha(1-3)-mannosyltransferase</fullName>
    </alternativeName>
</protein>
<dbReference type="RefSeq" id="XP_065966368.1">
    <property type="nucleotide sequence ID" value="XM_066104166.1"/>
</dbReference>
<dbReference type="UniPathway" id="UPA00378"/>
<dbReference type="EC" id="2.4.1.258" evidence="3 14"/>
<evidence type="ECO:0000256" key="13">
    <source>
        <dbReference type="ARBA" id="ARBA00093457"/>
    </source>
</evidence>
<evidence type="ECO:0000256" key="7">
    <source>
        <dbReference type="ARBA" id="ARBA00022692"/>
    </source>
</evidence>
<evidence type="ECO:0000256" key="14">
    <source>
        <dbReference type="RuleBase" id="RU364047"/>
    </source>
</evidence>
<evidence type="ECO:0000313" key="16">
    <source>
        <dbReference type="Proteomes" id="UP000245464"/>
    </source>
</evidence>
<evidence type="ECO:0000256" key="1">
    <source>
        <dbReference type="ARBA" id="ARBA00004477"/>
    </source>
</evidence>
<dbReference type="AlphaFoldDB" id="A0A834SD54"/>
<evidence type="ECO:0000256" key="2">
    <source>
        <dbReference type="ARBA" id="ARBA00004922"/>
    </source>
</evidence>
<evidence type="ECO:0000256" key="6">
    <source>
        <dbReference type="ARBA" id="ARBA00022679"/>
    </source>
</evidence>
<dbReference type="GO" id="GO:0005789">
    <property type="term" value="C:endoplasmic reticulum membrane"/>
    <property type="evidence" value="ECO:0007669"/>
    <property type="project" value="UniProtKB-SubCell"/>
</dbReference>
<name>A0A834SD54_9PLEO</name>
<sequence>MSLLTRVKDLAFNPEHTRWMTPLLLIADAALCGAVIEKIPYTEIDWTTYMQQIAIYLKGERDYAKISGDTGPLVYPGAHVWIYRYLYAWTDEGKNIALAQYIFALVYLLTLAVVIQCYRRARM</sequence>
<comment type="caution">
    <text evidence="14">Lacks conserved residue(s) required for the propagation of feature annotation.</text>
</comment>
<comment type="similarity">
    <text evidence="13">Belongs to the glycosyltransferase ALG3 family.</text>
</comment>
<evidence type="ECO:0000256" key="11">
    <source>
        <dbReference type="ARBA" id="ARBA00044743"/>
    </source>
</evidence>
<comment type="catalytic activity">
    <reaction evidence="12 14">
        <text>an alpha-D-Man-(1-&gt;2)-alpha-D-Man-(1-&gt;2)-alpha-D-Man-(1-&gt;3)-[alpha-D-Man-(1-&gt;6)]-beta-D-Man-(1-&gt;4)-beta-D-GlcNAc-(1-&gt;4)-alpha-D-GlcNAc-diphospho-di-trans,poly-cis-dolichol + a di-trans,poly-cis-dolichyl beta-D-mannosyl phosphate = an alpha-D-Man-(1-&gt;2)-alpha-D-Man-(1-&gt;2)-alpha-D-Man-(1-&gt;3)-[alpha-D-Man-(1-&gt;3)-alpha-D-Man-(1-&gt;6)]-beta-D-Man-(1-&gt;4)-beta-D-GlcNAc-(1-&gt;4)-alpha-D-GlcNAc-diphospho-di-trans,poly-cis-dolichol + a di-trans,poly-cis-dolichyl phosphate + H(+)</text>
        <dbReference type="Rhea" id="RHEA:29527"/>
        <dbReference type="Rhea" id="RHEA-COMP:19498"/>
        <dbReference type="Rhea" id="RHEA-COMP:19501"/>
        <dbReference type="Rhea" id="RHEA-COMP:19516"/>
        <dbReference type="Rhea" id="RHEA-COMP:19517"/>
        <dbReference type="ChEBI" id="CHEBI:15378"/>
        <dbReference type="ChEBI" id="CHEBI:57683"/>
        <dbReference type="ChEBI" id="CHEBI:58211"/>
        <dbReference type="ChEBI" id="CHEBI:132515"/>
        <dbReference type="ChEBI" id="CHEBI:132516"/>
        <dbReference type="EC" id="2.4.1.258"/>
    </reaction>
    <physiologicalReaction direction="left-to-right" evidence="12 14">
        <dbReference type="Rhea" id="RHEA:29528"/>
    </physiologicalReaction>
</comment>
<keyword evidence="10 14" id="KW-0472">Membrane</keyword>
<dbReference type="PANTHER" id="PTHR12646">
    <property type="entry name" value="NOT56 - RELATED"/>
    <property type="match status" value="1"/>
</dbReference>
<evidence type="ECO:0000313" key="15">
    <source>
        <dbReference type="EMBL" id="KAF7579421.1"/>
    </source>
</evidence>
<keyword evidence="8 14" id="KW-0256">Endoplasmic reticulum</keyword>
<evidence type="ECO:0000256" key="9">
    <source>
        <dbReference type="ARBA" id="ARBA00022989"/>
    </source>
</evidence>
<keyword evidence="5 14" id="KW-0328">Glycosyltransferase</keyword>
<reference evidence="15 16" key="1">
    <citation type="journal article" date="2018" name="BMC Genomics">
        <title>Comparative genomics of the wheat fungal pathogen Pyrenophora tritici-repentis reveals chromosomal variations and genome plasticity.</title>
        <authorList>
            <person name="Moolhuijzen P."/>
            <person name="See P.T."/>
            <person name="Hane J.K."/>
            <person name="Shi G."/>
            <person name="Liu Z."/>
            <person name="Oliver R.P."/>
            <person name="Moffat C.S."/>
        </authorList>
    </citation>
    <scope>NUCLEOTIDE SEQUENCE [LARGE SCALE GENOMIC DNA]</scope>
    <source>
        <strain evidence="15">M4</strain>
    </source>
</reference>
<organism evidence="15 16">
    <name type="scientific">Pyrenophora tritici-repentis</name>
    <dbReference type="NCBI Taxonomy" id="45151"/>
    <lineage>
        <taxon>Eukaryota</taxon>
        <taxon>Fungi</taxon>
        <taxon>Dikarya</taxon>
        <taxon>Ascomycota</taxon>
        <taxon>Pezizomycotina</taxon>
        <taxon>Dothideomycetes</taxon>
        <taxon>Pleosporomycetidae</taxon>
        <taxon>Pleosporales</taxon>
        <taxon>Pleosporineae</taxon>
        <taxon>Pleosporaceae</taxon>
        <taxon>Pyrenophora</taxon>
    </lineage>
</organism>
<evidence type="ECO:0000256" key="10">
    <source>
        <dbReference type="ARBA" id="ARBA00023136"/>
    </source>
</evidence>
<keyword evidence="9 14" id="KW-1133">Transmembrane helix</keyword>
<comment type="pathway">
    <text evidence="2 14">Protein modification; protein glycosylation.</text>
</comment>
<comment type="caution">
    <text evidence="15">The sequence shown here is derived from an EMBL/GenBank/DDBJ whole genome shotgun (WGS) entry which is preliminary data.</text>
</comment>